<dbReference type="InterPro" id="IPR050141">
    <property type="entry name" value="GCL_type2/YbdK_subfam"/>
</dbReference>
<evidence type="ECO:0000256" key="6">
    <source>
        <dbReference type="SAM" id="MobiDB-lite"/>
    </source>
</evidence>
<dbReference type="PANTHER" id="PTHR36510">
    <property type="entry name" value="GLUTAMATE--CYSTEINE LIGASE 2-RELATED"/>
    <property type="match status" value="1"/>
</dbReference>
<sequence length="390" mass="43004">MPGTRSAFGAKSSPGRTVPFAASARPTIGVEWEVALVDKTTRDLVNNAADVFDEVGELKAHDGTPRVSKELLRNTVELVTGVHNTVGEAMGDLGETLTAVRRAADACNVDLFCAGTHPFAQWSTQQLTRTPHYDEMIARTQWWGRQMLIWGVHVHVGVSHQEKVFPILNSLLLQYPHLLALSASSPMWAGSDTGYASNRALMFQQLPTAGLPFQFENWTQFESFVDDQLKTGVIEQLGGMHWDIRPAPKWGTIEIRVCDGVSTREELEALVALTHCLVVDLDRRLENGETLPSIPPWHVQENKWRAARYGLDAEIILDADSNERLVTDDLNDLLERLAPTAQRLGCADELASVADIPARGASYQRQRRVAEAAGGDLVAVVDSLVRELDP</sequence>
<evidence type="ECO:0000256" key="5">
    <source>
        <dbReference type="HAMAP-Rule" id="MF_01609"/>
    </source>
</evidence>
<accession>A0A5A7S7L4</accession>
<dbReference type="GO" id="GO:0004357">
    <property type="term" value="F:glutamate-cysteine ligase activity"/>
    <property type="evidence" value="ECO:0007669"/>
    <property type="project" value="UniProtKB-EC"/>
</dbReference>
<evidence type="ECO:0000256" key="4">
    <source>
        <dbReference type="ARBA" id="ARBA00048819"/>
    </source>
</evidence>
<keyword evidence="8" id="KW-1185">Reference proteome</keyword>
<keyword evidence="3 5" id="KW-0067">ATP-binding</keyword>
<dbReference type="GO" id="GO:0042398">
    <property type="term" value="P:modified amino acid biosynthetic process"/>
    <property type="evidence" value="ECO:0007669"/>
    <property type="project" value="InterPro"/>
</dbReference>
<evidence type="ECO:0000256" key="2">
    <source>
        <dbReference type="ARBA" id="ARBA00022741"/>
    </source>
</evidence>
<evidence type="ECO:0000313" key="8">
    <source>
        <dbReference type="Proteomes" id="UP000322244"/>
    </source>
</evidence>
<name>A0A5A7S7L4_9NOCA</name>
<evidence type="ECO:0000256" key="3">
    <source>
        <dbReference type="ARBA" id="ARBA00022840"/>
    </source>
</evidence>
<dbReference type="NCBIfam" id="TIGR02050">
    <property type="entry name" value="gshA_cyan_rel"/>
    <property type="match status" value="1"/>
</dbReference>
<dbReference type="NCBIfam" id="NF010043">
    <property type="entry name" value="PRK13517.1-3"/>
    <property type="match status" value="1"/>
</dbReference>
<dbReference type="HAMAP" id="MF_01609">
    <property type="entry name" value="Glu_cys_ligase_2"/>
    <property type="match status" value="1"/>
</dbReference>
<dbReference type="EMBL" id="VLNY01000006">
    <property type="protein sequence ID" value="KAA0022140.1"/>
    <property type="molecule type" value="Genomic_DNA"/>
</dbReference>
<organism evidence="7 8">
    <name type="scientific">Antrihabitans cavernicola</name>
    <dbReference type="NCBI Taxonomy" id="2495913"/>
    <lineage>
        <taxon>Bacteria</taxon>
        <taxon>Bacillati</taxon>
        <taxon>Actinomycetota</taxon>
        <taxon>Actinomycetes</taxon>
        <taxon>Mycobacteriales</taxon>
        <taxon>Nocardiaceae</taxon>
        <taxon>Antrihabitans</taxon>
    </lineage>
</organism>
<protein>
    <recommendedName>
        <fullName evidence="5">Putative glutamate--cysteine ligase 2</fullName>
        <ecNumber evidence="5">6.3.2.2</ecNumber>
    </recommendedName>
    <alternativeName>
        <fullName evidence="5">Gamma-glutamylcysteine synthetase 2</fullName>
        <shortName evidence="5">GCS 2</shortName>
        <shortName evidence="5">Gamma-GCS 2</shortName>
    </alternativeName>
</protein>
<dbReference type="NCBIfam" id="NF010042">
    <property type="entry name" value="PRK13517.1-2"/>
    <property type="match status" value="1"/>
</dbReference>
<dbReference type="Proteomes" id="UP000322244">
    <property type="component" value="Unassembled WGS sequence"/>
</dbReference>
<dbReference type="PANTHER" id="PTHR36510:SF1">
    <property type="entry name" value="GLUTAMATE--CYSTEINE LIGASE 2-RELATED"/>
    <property type="match status" value="1"/>
</dbReference>
<comment type="catalytic activity">
    <reaction evidence="4 5">
        <text>L-cysteine + L-glutamate + ATP = gamma-L-glutamyl-L-cysteine + ADP + phosphate + H(+)</text>
        <dbReference type="Rhea" id="RHEA:13285"/>
        <dbReference type="ChEBI" id="CHEBI:15378"/>
        <dbReference type="ChEBI" id="CHEBI:29985"/>
        <dbReference type="ChEBI" id="CHEBI:30616"/>
        <dbReference type="ChEBI" id="CHEBI:35235"/>
        <dbReference type="ChEBI" id="CHEBI:43474"/>
        <dbReference type="ChEBI" id="CHEBI:58173"/>
        <dbReference type="ChEBI" id="CHEBI:456216"/>
        <dbReference type="EC" id="6.3.2.2"/>
    </reaction>
</comment>
<dbReference type="OrthoDB" id="9769628at2"/>
<dbReference type="Pfam" id="PF04107">
    <property type="entry name" value="GCS2"/>
    <property type="match status" value="1"/>
</dbReference>
<evidence type="ECO:0000313" key="7">
    <source>
        <dbReference type="EMBL" id="KAA0022140.1"/>
    </source>
</evidence>
<dbReference type="InterPro" id="IPR011793">
    <property type="entry name" value="YbdK"/>
</dbReference>
<evidence type="ECO:0000256" key="1">
    <source>
        <dbReference type="ARBA" id="ARBA00022598"/>
    </source>
</evidence>
<feature type="region of interest" description="Disordered" evidence="6">
    <location>
        <begin position="1"/>
        <end position="20"/>
    </location>
</feature>
<dbReference type="NCBIfam" id="NF010044">
    <property type="entry name" value="PRK13517.1-4"/>
    <property type="match status" value="1"/>
</dbReference>
<dbReference type="EC" id="6.3.2.2" evidence="5"/>
<dbReference type="Gene3D" id="3.30.590.20">
    <property type="match status" value="1"/>
</dbReference>
<gene>
    <name evidence="7" type="ORF">FOY51_14140</name>
</gene>
<dbReference type="GO" id="GO:0005524">
    <property type="term" value="F:ATP binding"/>
    <property type="evidence" value="ECO:0007669"/>
    <property type="project" value="UniProtKB-KW"/>
</dbReference>
<proteinExistence type="inferred from homology"/>
<dbReference type="InterPro" id="IPR006336">
    <property type="entry name" value="GCS2"/>
</dbReference>
<comment type="caution">
    <text evidence="7">The sequence shown here is derived from an EMBL/GenBank/DDBJ whole genome shotgun (WGS) entry which is preliminary data.</text>
</comment>
<dbReference type="AlphaFoldDB" id="A0A5A7S7L4"/>
<comment type="similarity">
    <text evidence="5">Belongs to the glutamate--cysteine ligase type 2 family. YbdK subfamily.</text>
</comment>
<comment type="function">
    <text evidence="5">ATP-dependent carboxylate-amine ligase which exhibits weak glutamate--cysteine ligase activity.</text>
</comment>
<dbReference type="InterPro" id="IPR014746">
    <property type="entry name" value="Gln_synth/guanido_kin_cat_dom"/>
</dbReference>
<reference evidence="7 8" key="1">
    <citation type="submission" date="2019-07" db="EMBL/GenBank/DDBJ databases">
        <title>Rhodococcus cavernicolus sp. nov., isolated from a cave.</title>
        <authorList>
            <person name="Lee S.D."/>
        </authorList>
    </citation>
    <scope>NUCLEOTIDE SEQUENCE [LARGE SCALE GENOMIC DNA]</scope>
    <source>
        <strain evidence="7 8">C1-24</strain>
    </source>
</reference>
<keyword evidence="2 5" id="KW-0547">Nucleotide-binding</keyword>
<dbReference type="RefSeq" id="WP_149430901.1">
    <property type="nucleotide sequence ID" value="NZ_VLNY01000006.1"/>
</dbReference>
<keyword evidence="1 5" id="KW-0436">Ligase</keyword>
<dbReference type="SUPFAM" id="SSF55931">
    <property type="entry name" value="Glutamine synthetase/guanido kinase"/>
    <property type="match status" value="1"/>
</dbReference>